<feature type="transmembrane region" description="Helical" evidence="3">
    <location>
        <begin position="175"/>
        <end position="198"/>
    </location>
</feature>
<feature type="coiled-coil region" evidence="1">
    <location>
        <begin position="34"/>
        <end position="75"/>
    </location>
</feature>
<keyword evidence="5" id="KW-1185">Reference proteome</keyword>
<gene>
    <name evidence="4" type="ORF">HCG48_05210</name>
</gene>
<accession>A0A6H1TXF7</accession>
<evidence type="ECO:0000256" key="1">
    <source>
        <dbReference type="SAM" id="Coils"/>
    </source>
</evidence>
<organism evidence="4 5">
    <name type="scientific">Oxynema aestuarii AP17</name>
    <dbReference type="NCBI Taxonomy" id="2064643"/>
    <lineage>
        <taxon>Bacteria</taxon>
        <taxon>Bacillati</taxon>
        <taxon>Cyanobacteriota</taxon>
        <taxon>Cyanophyceae</taxon>
        <taxon>Oscillatoriophycideae</taxon>
        <taxon>Oscillatoriales</taxon>
        <taxon>Oscillatoriaceae</taxon>
        <taxon>Oxynema</taxon>
        <taxon>Oxynema aestuarii</taxon>
    </lineage>
</organism>
<dbReference type="EMBL" id="CP051167">
    <property type="protein sequence ID" value="QIZ70039.1"/>
    <property type="molecule type" value="Genomic_DNA"/>
</dbReference>
<dbReference type="RefSeq" id="WP_168568196.1">
    <property type="nucleotide sequence ID" value="NZ_CP051167.1"/>
</dbReference>
<protein>
    <submittedName>
        <fullName evidence="4">Uncharacterized protein</fullName>
    </submittedName>
</protein>
<evidence type="ECO:0000313" key="5">
    <source>
        <dbReference type="Proteomes" id="UP000500857"/>
    </source>
</evidence>
<dbReference type="AlphaFoldDB" id="A0A6H1TXF7"/>
<feature type="compositionally biased region" description="Polar residues" evidence="2">
    <location>
        <begin position="99"/>
        <end position="131"/>
    </location>
</feature>
<keyword evidence="1" id="KW-0175">Coiled coil</keyword>
<name>A0A6H1TXF7_9CYAN</name>
<dbReference type="Proteomes" id="UP000500857">
    <property type="component" value="Chromosome"/>
</dbReference>
<keyword evidence="3" id="KW-0812">Transmembrane</keyword>
<reference evidence="4 5" key="1">
    <citation type="submission" date="2020-04" db="EMBL/GenBank/DDBJ databases">
        <authorList>
            <person name="Basu S."/>
            <person name="Maruthanayagam V."/>
            <person name="Chakraborty S."/>
            <person name="Pramanik A."/>
            <person name="Mukherjee J."/>
            <person name="Brink B."/>
        </authorList>
    </citation>
    <scope>NUCLEOTIDE SEQUENCE [LARGE SCALE GENOMIC DNA]</scope>
    <source>
        <strain evidence="4 5">AP17</strain>
    </source>
</reference>
<dbReference type="Gene3D" id="6.10.250.370">
    <property type="match status" value="1"/>
</dbReference>
<keyword evidence="3" id="KW-1133">Transmembrane helix</keyword>
<proteinExistence type="predicted"/>
<evidence type="ECO:0000256" key="3">
    <source>
        <dbReference type="SAM" id="Phobius"/>
    </source>
</evidence>
<evidence type="ECO:0000313" key="4">
    <source>
        <dbReference type="EMBL" id="QIZ70039.1"/>
    </source>
</evidence>
<feature type="region of interest" description="Disordered" evidence="2">
    <location>
        <begin position="93"/>
        <end position="150"/>
    </location>
</feature>
<evidence type="ECO:0000256" key="2">
    <source>
        <dbReference type="SAM" id="MobiDB-lite"/>
    </source>
</evidence>
<sequence length="207" mass="22724">MENTPDSNNTPTKVTSTYSPSVPISLYREVVAELQASQAMLDSLNTQNHQLTKQNQQLRQEVEQVVQSVVRLQKTIDSLSPVSSNFAAVRSHEHPLNPAHSSPSFNSPIAFESHTSSTRENATGENGSASLELTPRAPEPSLPSTDFNPESLSLVTEQADHRYRRGSRRVGSQDFGAAWLAIAIVVILSAFGLGFWVVRPLLMNTDR</sequence>
<dbReference type="KEGG" id="oxy:HCG48_05210"/>
<keyword evidence="3" id="KW-0472">Membrane</keyword>